<evidence type="ECO:0000313" key="4">
    <source>
        <dbReference type="RefSeq" id="XP_046596543.1"/>
    </source>
</evidence>
<organism evidence="3 4">
    <name type="scientific">Neodiprion lecontei</name>
    <name type="common">Redheaded pine sawfly</name>
    <dbReference type="NCBI Taxonomy" id="441921"/>
    <lineage>
        <taxon>Eukaryota</taxon>
        <taxon>Metazoa</taxon>
        <taxon>Ecdysozoa</taxon>
        <taxon>Arthropoda</taxon>
        <taxon>Hexapoda</taxon>
        <taxon>Insecta</taxon>
        <taxon>Pterygota</taxon>
        <taxon>Neoptera</taxon>
        <taxon>Endopterygota</taxon>
        <taxon>Hymenoptera</taxon>
        <taxon>Tenthredinoidea</taxon>
        <taxon>Diprionidae</taxon>
        <taxon>Diprioninae</taxon>
        <taxon>Neodiprion</taxon>
    </lineage>
</organism>
<reference evidence="4" key="1">
    <citation type="submission" date="2025-08" db="UniProtKB">
        <authorList>
            <consortium name="RefSeq"/>
        </authorList>
    </citation>
    <scope>IDENTIFICATION</scope>
    <source>
        <tissue evidence="4">Thorax and Abdomen</tissue>
    </source>
</reference>
<gene>
    <name evidence="4" type="primary">LOC107224090</name>
</gene>
<dbReference type="RefSeq" id="XP_046596543.1">
    <property type="nucleotide sequence ID" value="XM_046740587.1"/>
</dbReference>
<feature type="coiled-coil region" evidence="2">
    <location>
        <begin position="96"/>
        <end position="158"/>
    </location>
</feature>
<keyword evidence="1" id="KW-0158">Chromosome</keyword>
<proteinExistence type="inferred from homology"/>
<comment type="similarity">
    <text evidence="1">Belongs to the SPC24 family.</text>
</comment>
<comment type="function">
    <text evidence="1">Acts as a component of the essential kinetochore-associated NDC80 complex, which is required for chromosome segregation and spindle checkpoint activity.</text>
</comment>
<evidence type="ECO:0000256" key="2">
    <source>
        <dbReference type="SAM" id="Coils"/>
    </source>
</evidence>
<keyword evidence="1" id="KW-0131">Cell cycle</keyword>
<dbReference type="GeneID" id="107224090"/>
<keyword evidence="1" id="KW-0137">Centromere</keyword>
<protein>
    <recommendedName>
        <fullName evidence="1">Kinetochore protein Spc24</fullName>
    </recommendedName>
</protein>
<keyword evidence="1" id="KW-0132">Cell division</keyword>
<evidence type="ECO:0000313" key="3">
    <source>
        <dbReference type="Proteomes" id="UP000829291"/>
    </source>
</evidence>
<keyword evidence="1" id="KW-0995">Kinetochore</keyword>
<dbReference type="InterPro" id="IPR013252">
    <property type="entry name" value="Ndc80_Spc24"/>
</dbReference>
<accession>A0ABM3G8E0</accession>
<evidence type="ECO:0000256" key="1">
    <source>
        <dbReference type="RuleBase" id="RU368011"/>
    </source>
</evidence>
<keyword evidence="2" id="KW-0175">Coiled coil</keyword>
<sequence length="244" mass="28863">MATLTLHGIKPILTDNLQLLPRSVRWRESTPKFEDGSILRETNSFLRLWLRISINMNDIMKHEKNHPCPSSTAICKMITQHMSATDFFVPDNNVRLTEDQRRIDDLYLQLSEAKDKLNINKEALEEKTTKLNIENQKLKELEIERNKIIKNNYNLERKCNEMRVIKPSTKDRWILDLGQKKFNLYKKFTRIRWDYGALDQTRKGLVTDSKSYIHTFSFHNDIGSNELSDLLWKEIQLSVEKKVL</sequence>
<dbReference type="Proteomes" id="UP000829291">
    <property type="component" value="Chromosome 5"/>
</dbReference>
<keyword evidence="1" id="KW-0498">Mitosis</keyword>
<comment type="subcellular location">
    <subcellularLocation>
        <location evidence="1">Nucleus</location>
    </subcellularLocation>
    <subcellularLocation>
        <location evidence="1">Chromosome</location>
        <location evidence="1">Centromere</location>
        <location evidence="1">Kinetochore</location>
    </subcellularLocation>
</comment>
<comment type="subunit">
    <text evidence="1">Component of the NDC80 complex.</text>
</comment>
<keyword evidence="3" id="KW-1185">Reference proteome</keyword>
<dbReference type="Pfam" id="PF08286">
    <property type="entry name" value="Spc24"/>
    <property type="match status" value="1"/>
</dbReference>
<dbReference type="Gene3D" id="3.30.160.570">
    <property type="entry name" value="Ncd80 complex, Spc24 subunit"/>
    <property type="match status" value="1"/>
</dbReference>
<keyword evidence="1" id="KW-0539">Nucleus</keyword>
<name>A0ABM3G8E0_NEOLC</name>